<evidence type="ECO:0000313" key="5">
    <source>
        <dbReference type="Proteomes" id="UP000234474"/>
    </source>
</evidence>
<dbReference type="PROSITE" id="PS50082">
    <property type="entry name" value="WD_REPEATS_2"/>
    <property type="match status" value="1"/>
</dbReference>
<dbReference type="Pfam" id="PF00400">
    <property type="entry name" value="WD40"/>
    <property type="match status" value="1"/>
</dbReference>
<evidence type="ECO:0000256" key="2">
    <source>
        <dbReference type="ARBA" id="ARBA00022737"/>
    </source>
</evidence>
<dbReference type="InterPro" id="IPR019775">
    <property type="entry name" value="WD40_repeat_CS"/>
</dbReference>
<evidence type="ECO:0000256" key="1">
    <source>
        <dbReference type="ARBA" id="ARBA00022574"/>
    </source>
</evidence>
<organism evidence="4 5">
    <name type="scientific">Aspergillus novofumigatus (strain IBT 16806)</name>
    <dbReference type="NCBI Taxonomy" id="1392255"/>
    <lineage>
        <taxon>Eukaryota</taxon>
        <taxon>Fungi</taxon>
        <taxon>Dikarya</taxon>
        <taxon>Ascomycota</taxon>
        <taxon>Pezizomycotina</taxon>
        <taxon>Eurotiomycetes</taxon>
        <taxon>Eurotiomycetidae</taxon>
        <taxon>Eurotiales</taxon>
        <taxon>Aspergillaceae</taxon>
        <taxon>Aspergillus</taxon>
        <taxon>Aspergillus subgen. Fumigati</taxon>
    </lineage>
</organism>
<dbReference type="EMBL" id="MSZS01000003">
    <property type="protein sequence ID" value="PKX95418.1"/>
    <property type="molecule type" value="Genomic_DNA"/>
</dbReference>
<dbReference type="SUPFAM" id="SSF50978">
    <property type="entry name" value="WD40 repeat-like"/>
    <property type="match status" value="1"/>
</dbReference>
<keyword evidence="5" id="KW-1185">Reference proteome</keyword>
<dbReference type="STRING" id="1392255.A0A2I1CCR2"/>
<dbReference type="PROSITE" id="PS00678">
    <property type="entry name" value="WD_REPEATS_1"/>
    <property type="match status" value="1"/>
</dbReference>
<dbReference type="InterPro" id="IPR001680">
    <property type="entry name" value="WD40_rpt"/>
</dbReference>
<feature type="non-terminal residue" evidence="4">
    <location>
        <position position="1"/>
    </location>
</feature>
<proteinExistence type="predicted"/>
<sequence>LKGYLYLIYSIAFSTNSRMLVSSSYNNTIRLWNTTTGVLQQTLEGYSGLVYFIIFSANS</sequence>
<keyword evidence="2" id="KW-0677">Repeat</keyword>
<feature type="repeat" description="WD" evidence="3">
    <location>
        <begin position="1"/>
        <end position="42"/>
    </location>
</feature>
<dbReference type="PROSITE" id="PS50294">
    <property type="entry name" value="WD_REPEATS_REGION"/>
    <property type="match status" value="1"/>
</dbReference>
<evidence type="ECO:0000313" key="4">
    <source>
        <dbReference type="EMBL" id="PKX95418.1"/>
    </source>
</evidence>
<evidence type="ECO:0000256" key="3">
    <source>
        <dbReference type="PROSITE-ProRule" id="PRU00221"/>
    </source>
</evidence>
<dbReference type="RefSeq" id="XP_024684013.1">
    <property type="nucleotide sequence ID" value="XM_024822139.1"/>
</dbReference>
<dbReference type="Proteomes" id="UP000234474">
    <property type="component" value="Unassembled WGS sequence"/>
</dbReference>
<dbReference type="InterPro" id="IPR036322">
    <property type="entry name" value="WD40_repeat_dom_sf"/>
</dbReference>
<dbReference type="GeneID" id="36529465"/>
<protein>
    <submittedName>
        <fullName evidence="4">Uncharacterized protein</fullName>
    </submittedName>
</protein>
<dbReference type="AlphaFoldDB" id="A0A2I1CCR2"/>
<dbReference type="VEuPathDB" id="FungiDB:P174DRAFT_366873"/>
<keyword evidence="1 3" id="KW-0853">WD repeat</keyword>
<comment type="caution">
    <text evidence="4">The sequence shown here is derived from an EMBL/GenBank/DDBJ whole genome shotgun (WGS) entry which is preliminary data.</text>
</comment>
<gene>
    <name evidence="4" type="ORF">P174DRAFT_366873</name>
</gene>
<dbReference type="OrthoDB" id="538223at2759"/>
<accession>A0A2I1CCR2</accession>
<dbReference type="Gene3D" id="2.130.10.10">
    <property type="entry name" value="YVTN repeat-like/Quinoprotein amine dehydrogenase"/>
    <property type="match status" value="1"/>
</dbReference>
<name>A0A2I1CCR2_ASPN1</name>
<dbReference type="InterPro" id="IPR015943">
    <property type="entry name" value="WD40/YVTN_repeat-like_dom_sf"/>
</dbReference>
<reference evidence="5" key="1">
    <citation type="journal article" date="2018" name="Proc. Natl. Acad. Sci. U.S.A.">
        <title>Linking secondary metabolites to gene clusters through genome sequencing of six diverse Aspergillus species.</title>
        <authorList>
            <person name="Kaerboelling I."/>
            <person name="Vesth T.C."/>
            <person name="Frisvad J.C."/>
            <person name="Nybo J.L."/>
            <person name="Theobald S."/>
            <person name="Kuo A."/>
            <person name="Bowyer P."/>
            <person name="Matsuda Y."/>
            <person name="Mondo S."/>
            <person name="Lyhne E.K."/>
            <person name="Kogle M.E."/>
            <person name="Clum A."/>
            <person name="Lipzen A."/>
            <person name="Salamov A."/>
            <person name="Ngan C.Y."/>
            <person name="Daum C."/>
            <person name="Chiniquy J."/>
            <person name="Barry K."/>
            <person name="LaButti K."/>
            <person name="Haridas S."/>
            <person name="Simmons B.A."/>
            <person name="Magnuson J.K."/>
            <person name="Mortensen U.H."/>
            <person name="Larsen T.O."/>
            <person name="Grigoriev I.V."/>
            <person name="Baker S.E."/>
            <person name="Andersen M.R."/>
        </authorList>
    </citation>
    <scope>NUCLEOTIDE SEQUENCE [LARGE SCALE GENOMIC DNA]</scope>
    <source>
        <strain evidence="5">IBT 16806</strain>
    </source>
</reference>